<protein>
    <submittedName>
        <fullName evidence="3">WG repeat-containing protein</fullName>
    </submittedName>
</protein>
<dbReference type="InterPro" id="IPR032774">
    <property type="entry name" value="WG_beta_rep"/>
</dbReference>
<accession>A0ABR7DSK2</accession>
<reference evidence="3 4" key="1">
    <citation type="submission" date="2020-08" db="EMBL/GenBank/DDBJ databases">
        <title>Genome public.</title>
        <authorList>
            <person name="Liu C."/>
            <person name="Sun Q."/>
        </authorList>
    </citation>
    <scope>NUCLEOTIDE SEQUENCE [LARGE SCALE GENOMIC DNA]</scope>
    <source>
        <strain evidence="3 4">NSJ-79</strain>
    </source>
</reference>
<dbReference type="Gene3D" id="1.25.40.10">
    <property type="entry name" value="Tetratricopeptide repeat domain"/>
    <property type="match status" value="1"/>
</dbReference>
<dbReference type="EMBL" id="JACOOJ010000037">
    <property type="protein sequence ID" value="MBC5634412.1"/>
    <property type="molecule type" value="Genomic_DNA"/>
</dbReference>
<comment type="caution">
    <text evidence="3">The sequence shown here is derived from an EMBL/GenBank/DDBJ whole genome shotgun (WGS) entry which is preliminary data.</text>
</comment>
<dbReference type="RefSeq" id="WP_186931023.1">
    <property type="nucleotide sequence ID" value="NZ_JACOOJ010000037.1"/>
</dbReference>
<evidence type="ECO:0000256" key="2">
    <source>
        <dbReference type="SAM" id="SignalP"/>
    </source>
</evidence>
<keyword evidence="4" id="KW-1185">Reference proteome</keyword>
<evidence type="ECO:0000313" key="3">
    <source>
        <dbReference type="EMBL" id="MBC5634412.1"/>
    </source>
</evidence>
<evidence type="ECO:0000313" key="4">
    <source>
        <dbReference type="Proteomes" id="UP000651475"/>
    </source>
</evidence>
<feature type="region of interest" description="Disordered" evidence="1">
    <location>
        <begin position="567"/>
        <end position="589"/>
    </location>
</feature>
<keyword evidence="2" id="KW-0732">Signal</keyword>
<dbReference type="SUPFAM" id="SSF48452">
    <property type="entry name" value="TPR-like"/>
    <property type="match status" value="1"/>
</dbReference>
<feature type="signal peptide" evidence="2">
    <location>
        <begin position="1"/>
        <end position="27"/>
    </location>
</feature>
<dbReference type="PANTHER" id="PTHR37841:SF1">
    <property type="entry name" value="DUF3298 DOMAIN-CONTAINING PROTEIN"/>
    <property type="match status" value="1"/>
</dbReference>
<feature type="chain" id="PRO_5045124761" evidence="2">
    <location>
        <begin position="28"/>
        <end position="630"/>
    </location>
</feature>
<sequence length="630" mass="68754">MKRYWTNGVKWAIILAWAIPVLGFAQADGSGLSAKAGENKRWGYENKGEKSGWWQKAATLSNNGILGTGISFGNQLDDILHVGYETEWAIPVQYEKVAKRFGENLAGVQLNGRVGFIDRYNRFIIEPQFEPVDKLEGFSRGLAVVKKDGMYGFIDKSGRFVIPPKFEWAENFEENDLAAVKMDGKIGAIDLKGKIVVPCKYKLKEMMTKLPTSNKLYKETAKKVKSDRDNGVYDELLVKIDEAGKASDALILDSLYRTSVPADSLWSVPMRYEEIARVGDGFALVAQDDKWGVVDHYGRLVISCSFDMIEYMPDSEMFAVYKDESVGLYSRTGALLVPPSYDRIEPFVGGTSVGWINFEHGQIGADGLVMDDLLDRAFAKAVVYDEAGLHSEARVQYKKILCIDPTYAMVHNNLGIMDIEGESFKEGMNRLKIANKLDPENKEIEANLKQAKKDRRERRWNRVEQGFMTAANIIGVAAGTALAVDAVKNGGGDAASIGQAVNSLASGDVAGYVSATSNMSLAAHANDGGGYAGADYSSGGNSGGGGNNCAFYRSEIKRLSSRLAHGTEANAGRKGRAAGMNKAHSISPDLADGASASDYRVIHSSDRLNKTYAKSLEQMQQKAIKAGCTF</sequence>
<proteinExistence type="predicted"/>
<dbReference type="InterPro" id="IPR011990">
    <property type="entry name" value="TPR-like_helical_dom_sf"/>
</dbReference>
<evidence type="ECO:0000256" key="1">
    <source>
        <dbReference type="SAM" id="MobiDB-lite"/>
    </source>
</evidence>
<dbReference type="Pfam" id="PF14903">
    <property type="entry name" value="WG_beta_rep"/>
    <property type="match status" value="5"/>
</dbReference>
<dbReference type="PANTHER" id="PTHR37841">
    <property type="entry name" value="GLR2918 PROTEIN"/>
    <property type="match status" value="1"/>
</dbReference>
<name>A0ABR7DSK2_9BACT</name>
<dbReference type="Proteomes" id="UP000651475">
    <property type="component" value="Unassembled WGS sequence"/>
</dbReference>
<gene>
    <name evidence="3" type="ORF">H8S65_16840</name>
</gene>
<organism evidence="3 4">
    <name type="scientific">Parabacteroides hominis</name>
    <dbReference type="NCBI Taxonomy" id="2763057"/>
    <lineage>
        <taxon>Bacteria</taxon>
        <taxon>Pseudomonadati</taxon>
        <taxon>Bacteroidota</taxon>
        <taxon>Bacteroidia</taxon>
        <taxon>Bacteroidales</taxon>
        <taxon>Tannerellaceae</taxon>
        <taxon>Parabacteroides</taxon>
    </lineage>
</organism>